<evidence type="ECO:0000313" key="2">
    <source>
        <dbReference type="Proteomes" id="UP000291343"/>
    </source>
</evidence>
<reference evidence="1 2" key="1">
    <citation type="journal article" date="2017" name="Gigascience">
        <title>Genome sequence of the small brown planthopper, Laodelphax striatellus.</title>
        <authorList>
            <person name="Zhu J."/>
            <person name="Jiang F."/>
            <person name="Wang X."/>
            <person name="Yang P."/>
            <person name="Bao Y."/>
            <person name="Zhao W."/>
            <person name="Wang W."/>
            <person name="Lu H."/>
            <person name="Wang Q."/>
            <person name="Cui N."/>
            <person name="Li J."/>
            <person name="Chen X."/>
            <person name="Luo L."/>
            <person name="Yu J."/>
            <person name="Kang L."/>
            <person name="Cui F."/>
        </authorList>
    </citation>
    <scope>NUCLEOTIDE SEQUENCE [LARGE SCALE GENOMIC DNA]</scope>
    <source>
        <strain evidence="1">Lst14</strain>
    </source>
</reference>
<comment type="caution">
    <text evidence="1">The sequence shown here is derived from an EMBL/GenBank/DDBJ whole genome shotgun (WGS) entry which is preliminary data.</text>
</comment>
<dbReference type="EMBL" id="QKKF02002514">
    <property type="protein sequence ID" value="RZF48362.1"/>
    <property type="molecule type" value="Genomic_DNA"/>
</dbReference>
<dbReference type="Pfam" id="PF14958">
    <property type="entry name" value="PAAT-like"/>
    <property type="match status" value="1"/>
</dbReference>
<dbReference type="PANTHER" id="PTHR14787:SF1">
    <property type="entry name" value="ATPASE PAAT"/>
    <property type="match status" value="1"/>
</dbReference>
<dbReference type="InParanoid" id="A0A482XQX0"/>
<organism evidence="1 2">
    <name type="scientific">Laodelphax striatellus</name>
    <name type="common">Small brown planthopper</name>
    <name type="synonym">Delphax striatella</name>
    <dbReference type="NCBI Taxonomy" id="195883"/>
    <lineage>
        <taxon>Eukaryota</taxon>
        <taxon>Metazoa</taxon>
        <taxon>Ecdysozoa</taxon>
        <taxon>Arthropoda</taxon>
        <taxon>Hexapoda</taxon>
        <taxon>Insecta</taxon>
        <taxon>Pterygota</taxon>
        <taxon>Neoptera</taxon>
        <taxon>Paraneoptera</taxon>
        <taxon>Hemiptera</taxon>
        <taxon>Auchenorrhyncha</taxon>
        <taxon>Fulgoroidea</taxon>
        <taxon>Delphacidae</taxon>
        <taxon>Criomorphinae</taxon>
        <taxon>Laodelphax</taxon>
    </lineage>
</organism>
<dbReference type="AlphaFoldDB" id="A0A482XQX0"/>
<evidence type="ECO:0000313" key="1">
    <source>
        <dbReference type="EMBL" id="RZF48362.1"/>
    </source>
</evidence>
<dbReference type="OrthoDB" id="7880149at2759"/>
<protein>
    <submittedName>
        <fullName evidence="1">Uncharacterized protein</fullName>
    </submittedName>
</protein>
<dbReference type="STRING" id="195883.A0A482XQX0"/>
<dbReference type="Proteomes" id="UP000291343">
    <property type="component" value="Unassembled WGS sequence"/>
</dbReference>
<name>A0A482XQX0_LAOST</name>
<proteinExistence type="predicted"/>
<dbReference type="InterPro" id="IPR028043">
    <property type="entry name" value="PAAT-like"/>
</dbReference>
<gene>
    <name evidence="1" type="ORF">LSTR_LSTR007529</name>
</gene>
<keyword evidence="2" id="KW-1185">Reference proteome</keyword>
<sequence>MEEIDSLKSHICIQPTWKIDSGYQDLNKSIKFSSSKSCSLEDLVQIESCVHLSSNEVDEPFSIIVKLEKSATYLISGFSVVSEARIIECFGELGEYCCTVHADYMDDFEGCAVYSASSELPLSSEITLKFAKMKHENKMWLYGLMFSVEQATAPQMSVAGINLLNVNQILKDSSRPLSEKAESCKKFLQQCSSTSSSVKVPDPQILMKMLEGEYRKSFGETSRNLSKCISNILPFLANKPSEKPDDSCAGENNQPSEVVQVNSEKCEQFSSRQYIDQRFEELEQKLTDKIDEKFKELEITQNQKLDTIIKLLERR</sequence>
<dbReference type="PANTHER" id="PTHR14787">
    <property type="entry name" value="C10ORF188 FAMILY MEMBER"/>
    <property type="match status" value="1"/>
</dbReference>
<accession>A0A482XQX0</accession>
<dbReference type="SMR" id="A0A482XQX0"/>